<feature type="compositionally biased region" description="Polar residues" evidence="1">
    <location>
        <begin position="32"/>
        <end position="58"/>
    </location>
</feature>
<keyword evidence="3" id="KW-1185">Reference proteome</keyword>
<evidence type="ECO:0000256" key="1">
    <source>
        <dbReference type="SAM" id="MobiDB-lite"/>
    </source>
</evidence>
<gene>
    <name evidence="2" type="ORF">EX30DRAFT_125601</name>
</gene>
<protein>
    <submittedName>
        <fullName evidence="2">Uncharacterized protein</fullName>
    </submittedName>
</protein>
<evidence type="ECO:0000313" key="3">
    <source>
        <dbReference type="Proteomes" id="UP000298138"/>
    </source>
</evidence>
<dbReference type="OrthoDB" id="5384020at2759"/>
<sequence>MSSPPRNVNPERRGSTLSDYFTAKRVPDSYPGSISNAAAQANQRRMSVSGNSPPQLSNYGLRRSSVSSVSSTSSTAEEPAVDEPSDAQFTEPTSPLARRMSWGARAFKDFKLPVTPMNTSPMGKTPGAGPQSPIISRGFWMDTKSTGVSDPAHQRRRMSMSSMPAPATSMPAAKEPPAQKPDHLQERILKGDFYMD</sequence>
<organism evidence="2 3">
    <name type="scientific">Ascodesmis nigricans</name>
    <dbReference type="NCBI Taxonomy" id="341454"/>
    <lineage>
        <taxon>Eukaryota</taxon>
        <taxon>Fungi</taxon>
        <taxon>Dikarya</taxon>
        <taxon>Ascomycota</taxon>
        <taxon>Pezizomycotina</taxon>
        <taxon>Pezizomycetes</taxon>
        <taxon>Pezizales</taxon>
        <taxon>Ascodesmidaceae</taxon>
        <taxon>Ascodesmis</taxon>
    </lineage>
</organism>
<feature type="compositionally biased region" description="Basic and acidic residues" evidence="1">
    <location>
        <begin position="180"/>
        <end position="190"/>
    </location>
</feature>
<proteinExistence type="predicted"/>
<feature type="compositionally biased region" description="Low complexity" evidence="1">
    <location>
        <begin position="159"/>
        <end position="173"/>
    </location>
</feature>
<dbReference type="AlphaFoldDB" id="A0A4S2MPH4"/>
<accession>A0A4S2MPH4</accession>
<dbReference type="EMBL" id="ML220136">
    <property type="protein sequence ID" value="TGZ78945.1"/>
    <property type="molecule type" value="Genomic_DNA"/>
</dbReference>
<reference evidence="2 3" key="1">
    <citation type="submission" date="2019-04" db="EMBL/GenBank/DDBJ databases">
        <title>Comparative genomics and transcriptomics to analyze fruiting body development in filamentous ascomycetes.</title>
        <authorList>
            <consortium name="DOE Joint Genome Institute"/>
            <person name="Lutkenhaus R."/>
            <person name="Traeger S."/>
            <person name="Breuer J."/>
            <person name="Kuo A."/>
            <person name="Lipzen A."/>
            <person name="Pangilinan J."/>
            <person name="Dilworth D."/>
            <person name="Sandor L."/>
            <person name="Poggeler S."/>
            <person name="Barry K."/>
            <person name="Grigoriev I.V."/>
            <person name="Nowrousian M."/>
        </authorList>
    </citation>
    <scope>NUCLEOTIDE SEQUENCE [LARGE SCALE GENOMIC DNA]</scope>
    <source>
        <strain evidence="2 3">CBS 389.68</strain>
    </source>
</reference>
<dbReference type="Proteomes" id="UP000298138">
    <property type="component" value="Unassembled WGS sequence"/>
</dbReference>
<feature type="region of interest" description="Disordered" evidence="1">
    <location>
        <begin position="1"/>
        <end position="97"/>
    </location>
</feature>
<feature type="region of interest" description="Disordered" evidence="1">
    <location>
        <begin position="144"/>
        <end position="196"/>
    </location>
</feature>
<feature type="compositionally biased region" description="Low complexity" evidence="1">
    <location>
        <begin position="64"/>
        <end position="75"/>
    </location>
</feature>
<dbReference type="InParanoid" id="A0A4S2MPH4"/>
<evidence type="ECO:0000313" key="2">
    <source>
        <dbReference type="EMBL" id="TGZ78945.1"/>
    </source>
</evidence>
<name>A0A4S2MPH4_9PEZI</name>